<dbReference type="InterPro" id="IPR014729">
    <property type="entry name" value="Rossmann-like_a/b/a_fold"/>
</dbReference>
<evidence type="ECO:0000313" key="2">
    <source>
        <dbReference type="EMBL" id="BBH91861.1"/>
    </source>
</evidence>
<accession>A0A455SXF8</accession>
<dbReference type="CDD" id="cd00293">
    <property type="entry name" value="USP-like"/>
    <property type="match status" value="1"/>
</dbReference>
<dbReference type="SUPFAM" id="SSF52402">
    <property type="entry name" value="Adenine nucleotide alpha hydrolases-like"/>
    <property type="match status" value="1"/>
</dbReference>
<reference evidence="2" key="1">
    <citation type="submission" date="2018-12" db="EMBL/GenBank/DDBJ databases">
        <title>Novel natural products biosynthetic potential of the class Ktedonobacteria.</title>
        <authorList>
            <person name="Zheng Y."/>
            <person name="Saitou A."/>
            <person name="Wang C.M."/>
            <person name="Toyoda A."/>
            <person name="Minakuchi Y."/>
            <person name="Sekiguchi Y."/>
            <person name="Ueda K."/>
            <person name="Takano H."/>
            <person name="Sakai Y."/>
            <person name="Yokota A."/>
            <person name="Yabe S."/>
        </authorList>
    </citation>
    <scope>NUCLEOTIDE SEQUENCE</scope>
    <source>
        <strain evidence="2">A3-2</strain>
    </source>
</reference>
<gene>
    <name evidence="2" type="ORF">KTA_00600</name>
</gene>
<name>A0A455SXF8_9CHLR</name>
<dbReference type="Gene3D" id="3.40.50.620">
    <property type="entry name" value="HUPs"/>
    <property type="match status" value="1"/>
</dbReference>
<feature type="domain" description="UspA" evidence="1">
    <location>
        <begin position="20"/>
        <end position="157"/>
    </location>
</feature>
<dbReference type="Pfam" id="PF00582">
    <property type="entry name" value="Usp"/>
    <property type="match status" value="1"/>
</dbReference>
<protein>
    <recommendedName>
        <fullName evidence="1">UspA domain-containing protein</fullName>
    </recommendedName>
</protein>
<evidence type="ECO:0000259" key="1">
    <source>
        <dbReference type="Pfam" id="PF00582"/>
    </source>
</evidence>
<dbReference type="AlphaFoldDB" id="A0A455SXF8"/>
<dbReference type="InterPro" id="IPR006016">
    <property type="entry name" value="UspA"/>
</dbReference>
<sequence length="168" mass="18734">MSTLRILGCLDGVNAELLGQAIAQLWPSAGEQRLQVGLLYVIDTRPLGELERRRERFLRPPHLPRARQEQLRQVERETAQEILQEGARYVSGAELLQREGRAEQEIVRCAQEWGATLIILCARSPRGEREPEHGPASVGHVARFVLDHAGCPVLLLRGALAPRKEGLA</sequence>
<dbReference type="EMBL" id="AP019377">
    <property type="protein sequence ID" value="BBH91861.1"/>
    <property type="molecule type" value="Genomic_DNA"/>
</dbReference>
<proteinExistence type="predicted"/>
<organism evidence="2">
    <name type="scientific">Thermogemmatispora argillosa</name>
    <dbReference type="NCBI Taxonomy" id="2045280"/>
    <lineage>
        <taxon>Bacteria</taxon>
        <taxon>Bacillati</taxon>
        <taxon>Chloroflexota</taxon>
        <taxon>Ktedonobacteria</taxon>
        <taxon>Thermogemmatisporales</taxon>
        <taxon>Thermogemmatisporaceae</taxon>
        <taxon>Thermogemmatispora</taxon>
    </lineage>
</organism>